<dbReference type="AlphaFoldDB" id="A0AA36HM46"/>
<evidence type="ECO:0000313" key="2">
    <source>
        <dbReference type="Proteomes" id="UP001178507"/>
    </source>
</evidence>
<comment type="caution">
    <text evidence="1">The sequence shown here is derived from an EMBL/GenBank/DDBJ whole genome shotgun (WGS) entry which is preliminary data.</text>
</comment>
<name>A0AA36HM46_9DINO</name>
<organism evidence="1 2">
    <name type="scientific">Effrenium voratum</name>
    <dbReference type="NCBI Taxonomy" id="2562239"/>
    <lineage>
        <taxon>Eukaryota</taxon>
        <taxon>Sar</taxon>
        <taxon>Alveolata</taxon>
        <taxon>Dinophyceae</taxon>
        <taxon>Suessiales</taxon>
        <taxon>Symbiodiniaceae</taxon>
        <taxon>Effrenium</taxon>
    </lineage>
</organism>
<reference evidence="1" key="1">
    <citation type="submission" date="2023-08" db="EMBL/GenBank/DDBJ databases">
        <authorList>
            <person name="Chen Y."/>
            <person name="Shah S."/>
            <person name="Dougan E. K."/>
            <person name="Thang M."/>
            <person name="Chan C."/>
        </authorList>
    </citation>
    <scope>NUCLEOTIDE SEQUENCE</scope>
</reference>
<proteinExistence type="predicted"/>
<dbReference type="Proteomes" id="UP001178507">
    <property type="component" value="Unassembled WGS sequence"/>
</dbReference>
<keyword evidence="2" id="KW-1185">Reference proteome</keyword>
<gene>
    <name evidence="1" type="ORF">EVOR1521_LOCUS1481</name>
</gene>
<accession>A0AA36HM46</accession>
<protein>
    <submittedName>
        <fullName evidence="1">Uncharacterized protein</fullName>
    </submittedName>
</protein>
<evidence type="ECO:0000313" key="1">
    <source>
        <dbReference type="EMBL" id="CAJ1371062.1"/>
    </source>
</evidence>
<sequence length="253" mass="27953">MSMHIANVDRKRAWAQALISNFHPFKAMLLQDMAMGMVLLQSGLHLETPPVIRPEQIADAQYWAYGEGSYVDVIPSCNAARATGNMSWFSQTWTGSFVALEGGPAYSDPAIKTLDGVVAFDAEYCALSGFLDLPNKEQLLNSYSAVIAVEEAACGREPLKTLKLHGLDGDIIGDVTKDFHMQKKKPPSQREAPIQREGILDRLNARFCAGGSYSCMVHFCLYNYCRQGDRIAQGNQCRSDFQIMPRGAQPPLN</sequence>
<dbReference type="EMBL" id="CAUJNA010000052">
    <property type="protein sequence ID" value="CAJ1371062.1"/>
    <property type="molecule type" value="Genomic_DNA"/>
</dbReference>